<evidence type="ECO:0000313" key="4">
    <source>
        <dbReference type="Proteomes" id="UP001049176"/>
    </source>
</evidence>
<gene>
    <name evidence="3" type="ORF">E1B28_009525</name>
</gene>
<feature type="compositionally biased region" description="Polar residues" evidence="1">
    <location>
        <begin position="111"/>
        <end position="153"/>
    </location>
</feature>
<feature type="region of interest" description="Disordered" evidence="1">
    <location>
        <begin position="67"/>
        <end position="153"/>
    </location>
</feature>
<accession>A0A9P7RVG8</accession>
<keyword evidence="4" id="KW-1185">Reference proteome</keyword>
<dbReference type="Proteomes" id="UP001049176">
    <property type="component" value="Chromosome 6"/>
</dbReference>
<dbReference type="GeneID" id="66078601"/>
<proteinExistence type="predicted"/>
<keyword evidence="2" id="KW-0472">Membrane</keyword>
<evidence type="ECO:0000313" key="3">
    <source>
        <dbReference type="EMBL" id="KAG7090405.1"/>
    </source>
</evidence>
<reference evidence="3" key="1">
    <citation type="journal article" date="2021" name="Genome Biol. Evol.">
        <title>The assembled and annotated genome of the fairy-ring fungus Marasmius oreades.</title>
        <authorList>
            <person name="Hiltunen M."/>
            <person name="Ament-Velasquez S.L."/>
            <person name="Johannesson H."/>
        </authorList>
    </citation>
    <scope>NUCLEOTIDE SEQUENCE</scope>
    <source>
        <strain evidence="3">03SP1</strain>
    </source>
</reference>
<keyword evidence="2" id="KW-0812">Transmembrane</keyword>
<comment type="caution">
    <text evidence="3">The sequence shown here is derived from an EMBL/GenBank/DDBJ whole genome shotgun (WGS) entry which is preliminary data.</text>
</comment>
<name>A0A9P7RVG8_9AGAR</name>
<dbReference type="KEGG" id="more:E1B28_009525"/>
<protein>
    <submittedName>
        <fullName evidence="3">Uncharacterized protein</fullName>
    </submittedName>
</protein>
<sequence length="305" mass="32982">MFPPFSPIFRSLKAMAVPSARSAYYTLFQALHRGDDRVHTRSQHNTRRWPQDDFFDPGRDIRTSILGDWGMMPNPPTSRGLLTPPTPTTPLETTNTVPPTIQTQTSTSTTHAQVPTTTPSAPPNRSTSTSATDVGTTGNASHDNSPIGTSNTQAQLLPNSETLTSLNTPSQQGLGTVPTTVTESIFSMTTQLVTQTNTIKTNHQNNTPVIVGSVIASAALLCVLSWVVVCLRRRSSKKASLVSPFETLSSAQRYTGVGGKLQTERENMRTYQWVDVDAGQNTRFETVIATHGDSAVSGPPPSYQP</sequence>
<organism evidence="3 4">
    <name type="scientific">Marasmius oreades</name>
    <name type="common">fairy-ring Marasmius</name>
    <dbReference type="NCBI Taxonomy" id="181124"/>
    <lineage>
        <taxon>Eukaryota</taxon>
        <taxon>Fungi</taxon>
        <taxon>Dikarya</taxon>
        <taxon>Basidiomycota</taxon>
        <taxon>Agaricomycotina</taxon>
        <taxon>Agaricomycetes</taxon>
        <taxon>Agaricomycetidae</taxon>
        <taxon>Agaricales</taxon>
        <taxon>Marasmiineae</taxon>
        <taxon>Marasmiaceae</taxon>
        <taxon>Marasmius</taxon>
    </lineage>
</organism>
<evidence type="ECO:0000256" key="2">
    <source>
        <dbReference type="SAM" id="Phobius"/>
    </source>
</evidence>
<dbReference type="RefSeq" id="XP_043006875.1">
    <property type="nucleotide sequence ID" value="XM_043154420.1"/>
</dbReference>
<keyword evidence="2" id="KW-1133">Transmembrane helix</keyword>
<feature type="compositionally biased region" description="Low complexity" evidence="1">
    <location>
        <begin position="77"/>
        <end position="110"/>
    </location>
</feature>
<dbReference type="AlphaFoldDB" id="A0A9P7RVG8"/>
<feature type="transmembrane region" description="Helical" evidence="2">
    <location>
        <begin position="209"/>
        <end position="231"/>
    </location>
</feature>
<evidence type="ECO:0000256" key="1">
    <source>
        <dbReference type="SAM" id="MobiDB-lite"/>
    </source>
</evidence>
<dbReference type="EMBL" id="CM032186">
    <property type="protein sequence ID" value="KAG7090405.1"/>
    <property type="molecule type" value="Genomic_DNA"/>
</dbReference>